<comment type="caution">
    <text evidence="1">The sequence shown here is derived from an EMBL/GenBank/DDBJ whole genome shotgun (WGS) entry which is preliminary data.</text>
</comment>
<organism evidence="1 2">
    <name type="scientific">Snodgrassella communis</name>
    <dbReference type="NCBI Taxonomy" id="2946699"/>
    <lineage>
        <taxon>Bacteria</taxon>
        <taxon>Pseudomonadati</taxon>
        <taxon>Pseudomonadota</taxon>
        <taxon>Betaproteobacteria</taxon>
        <taxon>Neisseriales</taxon>
        <taxon>Neisseriaceae</taxon>
        <taxon>Snodgrassella</taxon>
    </lineage>
</organism>
<dbReference type="AlphaFoldDB" id="A0A066T987"/>
<gene>
    <name evidence="1" type="ORF">SALWKB29_1826</name>
</gene>
<evidence type="ECO:0000313" key="2">
    <source>
        <dbReference type="Proteomes" id="UP000027170"/>
    </source>
</evidence>
<reference evidence="1 2" key="1">
    <citation type="submission" date="2014-03" db="EMBL/GenBank/DDBJ databases">
        <title>The genomes of two eusocial bee gut symbionts.</title>
        <authorList>
            <person name="Kwong W.K."/>
            <person name="Engel P."/>
            <person name="Koch H."/>
            <person name="Moran N.A."/>
        </authorList>
    </citation>
    <scope>NUCLEOTIDE SEQUENCE [LARGE SCALE GENOMIC DNA]</scope>
    <source>
        <strain evidence="2">wkB29</strain>
    </source>
</reference>
<dbReference type="RefSeq" id="WP_037408491.1">
    <property type="nucleotide sequence ID" value="NZ_JFZV01000010.1"/>
</dbReference>
<sequence length="172" mass="20771">MGNNNKNLKIESFILLPEYIVKDLNKIDQTKFINIKKQEDLRNQNLDFEHLEGALSIQHRDKMIFGFKYWDLIDQLWFCLMTAIKELINNTKTEFYFPDQPTKVILEKKDNHLSIIINNDKTNFDFYEFIKTSIDASLEFYNALIKIFPEKKDFIHQDIKYIEEIKKLYEFN</sequence>
<dbReference type="eggNOG" id="ENOG5033H2N">
    <property type="taxonomic scope" value="Bacteria"/>
</dbReference>
<keyword evidence="2" id="KW-1185">Reference proteome</keyword>
<protein>
    <submittedName>
        <fullName evidence="1">Uncharacterized protein</fullName>
    </submittedName>
</protein>
<name>A0A066T987_9NEIS</name>
<accession>A0A066T987</accession>
<dbReference type="Proteomes" id="UP000027170">
    <property type="component" value="Unassembled WGS sequence"/>
</dbReference>
<dbReference type="OrthoDB" id="4965689at2"/>
<dbReference type="EMBL" id="JFZV01000010">
    <property type="protein sequence ID" value="KDN14165.1"/>
    <property type="molecule type" value="Genomic_DNA"/>
</dbReference>
<proteinExistence type="predicted"/>
<evidence type="ECO:0000313" key="1">
    <source>
        <dbReference type="EMBL" id="KDN14165.1"/>
    </source>
</evidence>